<evidence type="ECO:0000256" key="1">
    <source>
        <dbReference type="ARBA" id="ARBA00010243"/>
    </source>
</evidence>
<dbReference type="GO" id="GO:0006508">
    <property type="term" value="P:proteolysis"/>
    <property type="evidence" value="ECO:0007669"/>
    <property type="project" value="UniProtKB-KW"/>
</dbReference>
<dbReference type="PANTHER" id="PTHR30471:SF3">
    <property type="entry name" value="UPF0758 PROTEIN YEES-RELATED"/>
    <property type="match status" value="1"/>
</dbReference>
<dbReference type="GO" id="GO:0046872">
    <property type="term" value="F:metal ion binding"/>
    <property type="evidence" value="ECO:0007669"/>
    <property type="project" value="UniProtKB-KW"/>
</dbReference>
<protein>
    <submittedName>
        <fullName evidence="9">DNA replication and repair protein RadC</fullName>
    </submittedName>
</protein>
<evidence type="ECO:0000256" key="6">
    <source>
        <dbReference type="ARBA" id="ARBA00023049"/>
    </source>
</evidence>
<proteinExistence type="inferred from homology"/>
<dbReference type="PROSITE" id="PS50249">
    <property type="entry name" value="MPN"/>
    <property type="match status" value="1"/>
</dbReference>
<name>A0A347ZSD7_9CHLR</name>
<dbReference type="EMBL" id="QUMS01000001">
    <property type="protein sequence ID" value="REG11217.1"/>
    <property type="molecule type" value="Genomic_DNA"/>
</dbReference>
<keyword evidence="6" id="KW-0482">Metalloprotease</keyword>
<evidence type="ECO:0000256" key="4">
    <source>
        <dbReference type="ARBA" id="ARBA00022801"/>
    </source>
</evidence>
<accession>A0A347ZSD7</accession>
<dbReference type="PROSITE" id="PS01302">
    <property type="entry name" value="UPF0758"/>
    <property type="match status" value="1"/>
</dbReference>
<evidence type="ECO:0000313" key="10">
    <source>
        <dbReference type="Proteomes" id="UP000256388"/>
    </source>
</evidence>
<dbReference type="RefSeq" id="WP_116224352.1">
    <property type="nucleotide sequence ID" value="NZ_AP018437.1"/>
</dbReference>
<dbReference type="SUPFAM" id="SSF47781">
    <property type="entry name" value="RuvA domain 2-like"/>
    <property type="match status" value="1"/>
</dbReference>
<comment type="similarity">
    <text evidence="1 7">Belongs to the UPF0758 family.</text>
</comment>
<dbReference type="NCBIfam" id="NF000642">
    <property type="entry name" value="PRK00024.1"/>
    <property type="match status" value="1"/>
</dbReference>
<dbReference type="InterPro" id="IPR037518">
    <property type="entry name" value="MPN"/>
</dbReference>
<dbReference type="OrthoDB" id="9804482at2"/>
<dbReference type="PANTHER" id="PTHR30471">
    <property type="entry name" value="DNA REPAIR PROTEIN RADC"/>
    <property type="match status" value="1"/>
</dbReference>
<keyword evidence="10" id="KW-1185">Reference proteome</keyword>
<evidence type="ECO:0000259" key="8">
    <source>
        <dbReference type="PROSITE" id="PS50249"/>
    </source>
</evidence>
<keyword evidence="4" id="KW-0378">Hydrolase</keyword>
<organism evidence="9 10">
    <name type="scientific">Pelolinea submarina</name>
    <dbReference type="NCBI Taxonomy" id="913107"/>
    <lineage>
        <taxon>Bacteria</taxon>
        <taxon>Bacillati</taxon>
        <taxon>Chloroflexota</taxon>
        <taxon>Anaerolineae</taxon>
        <taxon>Anaerolineales</taxon>
        <taxon>Anaerolineaceae</taxon>
        <taxon>Pelolinea</taxon>
    </lineage>
</organism>
<dbReference type="AlphaFoldDB" id="A0A347ZSD7"/>
<dbReference type="SUPFAM" id="SSF102712">
    <property type="entry name" value="JAB1/MPN domain"/>
    <property type="match status" value="1"/>
</dbReference>
<gene>
    <name evidence="9" type="ORF">DFR64_1094</name>
</gene>
<evidence type="ECO:0000256" key="7">
    <source>
        <dbReference type="RuleBase" id="RU003797"/>
    </source>
</evidence>
<comment type="caution">
    <text evidence="9">The sequence shown here is derived from an EMBL/GenBank/DDBJ whole genome shotgun (WGS) entry which is preliminary data.</text>
</comment>
<dbReference type="Gene3D" id="3.40.140.10">
    <property type="entry name" value="Cytidine Deaminase, domain 2"/>
    <property type="match status" value="1"/>
</dbReference>
<dbReference type="InterPro" id="IPR010994">
    <property type="entry name" value="RuvA_2-like"/>
</dbReference>
<dbReference type="GO" id="GO:0008237">
    <property type="term" value="F:metallopeptidase activity"/>
    <property type="evidence" value="ECO:0007669"/>
    <property type="project" value="UniProtKB-KW"/>
</dbReference>
<reference evidence="9 10" key="1">
    <citation type="submission" date="2018-08" db="EMBL/GenBank/DDBJ databases">
        <title>Genomic Encyclopedia of Type Strains, Phase IV (KMG-IV): sequencing the most valuable type-strain genomes for metagenomic binning, comparative biology and taxonomic classification.</title>
        <authorList>
            <person name="Goeker M."/>
        </authorList>
    </citation>
    <scope>NUCLEOTIDE SEQUENCE [LARGE SCALE GENOMIC DNA]</scope>
    <source>
        <strain evidence="9 10">DSM 23923</strain>
    </source>
</reference>
<dbReference type="CDD" id="cd08071">
    <property type="entry name" value="MPN_DUF2466"/>
    <property type="match status" value="1"/>
</dbReference>
<keyword evidence="2" id="KW-0645">Protease</keyword>
<dbReference type="InterPro" id="IPR001405">
    <property type="entry name" value="UPF0758"/>
</dbReference>
<dbReference type="Gene3D" id="1.10.150.20">
    <property type="entry name" value="5' to 3' exonuclease, C-terminal subdomain"/>
    <property type="match status" value="1"/>
</dbReference>
<dbReference type="InterPro" id="IPR020891">
    <property type="entry name" value="UPF0758_CS"/>
</dbReference>
<sequence length="242" mass="27263">MEENNKTIGIRDYPVNDRPRERLEMLGESALTNAELLAILLRVGVEGTNVVDLARELLVQFGGLRGLHAANFQDLCAVKGMGKAKAAQIKAAIEIGYRLNREEDSPAIFLSKPADVHQLVAHRLADQLQEELWVLVLNTRNRLIWEQRLYIGTLNHSSVRLAEVFEIPLRQRASAIILVHNHPSGDPQPSDEDIFFTEELVKAGRLLDIGVLDHIVIARDGYCSIRQMGRVVFNSPQPRTWH</sequence>
<dbReference type="Pfam" id="PF20582">
    <property type="entry name" value="UPF0758_N"/>
    <property type="match status" value="1"/>
</dbReference>
<dbReference type="InterPro" id="IPR025657">
    <property type="entry name" value="RadC_JAB"/>
</dbReference>
<evidence type="ECO:0000256" key="2">
    <source>
        <dbReference type="ARBA" id="ARBA00022670"/>
    </source>
</evidence>
<dbReference type="InterPro" id="IPR046778">
    <property type="entry name" value="UPF0758_N"/>
</dbReference>
<dbReference type="NCBIfam" id="TIGR00608">
    <property type="entry name" value="radc"/>
    <property type="match status" value="1"/>
</dbReference>
<dbReference type="Pfam" id="PF04002">
    <property type="entry name" value="RadC"/>
    <property type="match status" value="1"/>
</dbReference>
<keyword evidence="5" id="KW-0862">Zinc</keyword>
<evidence type="ECO:0000313" key="9">
    <source>
        <dbReference type="EMBL" id="REG11217.1"/>
    </source>
</evidence>
<keyword evidence="3" id="KW-0479">Metal-binding</keyword>
<feature type="domain" description="MPN" evidence="8">
    <location>
        <begin position="109"/>
        <end position="231"/>
    </location>
</feature>
<evidence type="ECO:0000256" key="5">
    <source>
        <dbReference type="ARBA" id="ARBA00022833"/>
    </source>
</evidence>
<evidence type="ECO:0000256" key="3">
    <source>
        <dbReference type="ARBA" id="ARBA00022723"/>
    </source>
</evidence>
<dbReference type="Proteomes" id="UP000256388">
    <property type="component" value="Unassembled WGS sequence"/>
</dbReference>